<dbReference type="Gene3D" id="1.10.10.60">
    <property type="entry name" value="Homeodomain-like"/>
    <property type="match status" value="2"/>
</dbReference>
<keyword evidence="6 12" id="KW-0238">DNA-binding</keyword>
<dbReference type="GO" id="GO:0005737">
    <property type="term" value="C:cytoplasm"/>
    <property type="evidence" value="ECO:0007669"/>
    <property type="project" value="UniProtKB-SubCell"/>
</dbReference>
<dbReference type="CDD" id="cd17536">
    <property type="entry name" value="REC_YesN-like"/>
    <property type="match status" value="1"/>
</dbReference>
<feature type="domain" description="HTH araC/xylS-type" evidence="10">
    <location>
        <begin position="441"/>
        <end position="539"/>
    </location>
</feature>
<dbReference type="PRINTS" id="PR00032">
    <property type="entry name" value="HTHARAC"/>
</dbReference>
<sequence>MWTIAIVDDDRQALGGMSRLIPWEQLGVRPVGEAMDGEEGLRLIESSKPDIVITDIYMPVMNGLDMIEQLRKQQYTGKIIILSGYSDFEYARKALRLQVDDYLPKPASPATIREVLQRVTRELTERRALENRERDLQNRLMQYEPYLEREWVKSVLTGGSSSPLADPSRMLDRLGWKNAQFMMLALEIKRQGRMEGISVRDWHLFRFAVGNTVEELAGQDGLRSYFLELHSHHMALLLYKPLSWPSEAFRLEVLALAGRIISSVHRFLRVKLHIGVGLRKDNWLAISDSTEEAFQALAERREPDSAHPCVYVYNEGGIRRSAPRNIRPVRFFQEMADAVRTFDEPRALLALEDFFRKDSGAAQLQSDELTAIGTQLFAILSFTLYESGIRLDDELSLTDLTKELGQVEDAQQWKAWVADKVNRICSRYTPNENLKHKETVEYIIQYIHEHYAENIHLQDLANQVYISKNYLSTIFRQFTGETFGDYLTRVRMEKAKSMVLEKKLLIAEIAERVGYRNVPYFTTLFKKHTGRSPTEFHKA</sequence>
<dbReference type="InterPro" id="IPR051552">
    <property type="entry name" value="HptR"/>
</dbReference>
<evidence type="ECO:0000256" key="7">
    <source>
        <dbReference type="ARBA" id="ARBA00023163"/>
    </source>
</evidence>
<proteinExistence type="predicted"/>
<evidence type="ECO:0000256" key="4">
    <source>
        <dbReference type="ARBA" id="ARBA00023012"/>
    </source>
</evidence>
<dbReference type="PROSITE" id="PS00041">
    <property type="entry name" value="HTH_ARAC_FAMILY_1"/>
    <property type="match status" value="1"/>
</dbReference>
<protein>
    <submittedName>
        <fullName evidence="12">DNA-binding response regulator</fullName>
    </submittedName>
</protein>
<dbReference type="EMBL" id="CP016809">
    <property type="protein sequence ID" value="ANY75326.1"/>
    <property type="molecule type" value="Genomic_DNA"/>
</dbReference>
<dbReference type="PROSITE" id="PS01124">
    <property type="entry name" value="HTH_ARAC_FAMILY_2"/>
    <property type="match status" value="1"/>
</dbReference>
<keyword evidence="4" id="KW-0902">Two-component regulatory system</keyword>
<dbReference type="SUPFAM" id="SSF46689">
    <property type="entry name" value="Homeodomain-like"/>
    <property type="match status" value="2"/>
</dbReference>
<evidence type="ECO:0000259" key="11">
    <source>
        <dbReference type="PROSITE" id="PS50110"/>
    </source>
</evidence>
<dbReference type="AlphaFoldDB" id="A0A1B2E5T2"/>
<keyword evidence="5" id="KW-0805">Transcription regulation</keyword>
<dbReference type="PANTHER" id="PTHR42713">
    <property type="entry name" value="HISTIDINE KINASE-RELATED"/>
    <property type="match status" value="1"/>
</dbReference>
<dbReference type="SUPFAM" id="SSF52172">
    <property type="entry name" value="CheY-like"/>
    <property type="match status" value="1"/>
</dbReference>
<dbReference type="SMART" id="SM00342">
    <property type="entry name" value="HTH_ARAC"/>
    <property type="match status" value="1"/>
</dbReference>
<evidence type="ECO:0000313" key="12">
    <source>
        <dbReference type="EMBL" id="ANY75326.1"/>
    </source>
</evidence>
<evidence type="ECO:0000256" key="9">
    <source>
        <dbReference type="SAM" id="Coils"/>
    </source>
</evidence>
<name>A0A1B2E5T2_9BACL</name>
<evidence type="ECO:0000256" key="5">
    <source>
        <dbReference type="ARBA" id="ARBA00023015"/>
    </source>
</evidence>
<evidence type="ECO:0000256" key="8">
    <source>
        <dbReference type="PROSITE-ProRule" id="PRU00169"/>
    </source>
</evidence>
<dbReference type="GO" id="GO:0003700">
    <property type="term" value="F:DNA-binding transcription factor activity"/>
    <property type="evidence" value="ECO:0007669"/>
    <property type="project" value="InterPro"/>
</dbReference>
<keyword evidence="2" id="KW-0963">Cytoplasm</keyword>
<dbReference type="Pfam" id="PF12833">
    <property type="entry name" value="HTH_18"/>
    <property type="match status" value="1"/>
</dbReference>
<dbReference type="InterPro" id="IPR001789">
    <property type="entry name" value="Sig_transdc_resp-reg_receiver"/>
</dbReference>
<evidence type="ECO:0000256" key="1">
    <source>
        <dbReference type="ARBA" id="ARBA00004496"/>
    </source>
</evidence>
<dbReference type="PANTHER" id="PTHR42713:SF3">
    <property type="entry name" value="TRANSCRIPTIONAL REGULATORY PROTEIN HPTR"/>
    <property type="match status" value="1"/>
</dbReference>
<dbReference type="KEGG" id="pib:BBD41_23640"/>
<keyword evidence="3 8" id="KW-0597">Phosphoprotein</keyword>
<keyword evidence="9" id="KW-0175">Coiled coil</keyword>
<feature type="domain" description="Response regulatory" evidence="11">
    <location>
        <begin position="3"/>
        <end position="120"/>
    </location>
</feature>
<comment type="subcellular location">
    <subcellularLocation>
        <location evidence="1">Cytoplasm</location>
    </subcellularLocation>
</comment>
<evidence type="ECO:0000256" key="3">
    <source>
        <dbReference type="ARBA" id="ARBA00022553"/>
    </source>
</evidence>
<organism evidence="12">
    <name type="scientific">Paenibacillus ihbetae</name>
    <dbReference type="NCBI Taxonomy" id="1870820"/>
    <lineage>
        <taxon>Bacteria</taxon>
        <taxon>Bacillati</taxon>
        <taxon>Bacillota</taxon>
        <taxon>Bacilli</taxon>
        <taxon>Bacillales</taxon>
        <taxon>Paenibacillaceae</taxon>
        <taxon>Paenibacillus</taxon>
    </lineage>
</organism>
<feature type="modified residue" description="4-aspartylphosphate" evidence="8">
    <location>
        <position position="55"/>
    </location>
</feature>
<dbReference type="Gene3D" id="3.40.50.2300">
    <property type="match status" value="1"/>
</dbReference>
<dbReference type="InterPro" id="IPR018060">
    <property type="entry name" value="HTH_AraC"/>
</dbReference>
<dbReference type="GO" id="GO:0000160">
    <property type="term" value="P:phosphorelay signal transduction system"/>
    <property type="evidence" value="ECO:0007669"/>
    <property type="project" value="UniProtKB-KW"/>
</dbReference>
<dbReference type="GO" id="GO:0043565">
    <property type="term" value="F:sequence-specific DNA binding"/>
    <property type="evidence" value="ECO:0007669"/>
    <property type="project" value="InterPro"/>
</dbReference>
<dbReference type="InterPro" id="IPR018062">
    <property type="entry name" value="HTH_AraC-typ_CS"/>
</dbReference>
<reference evidence="12" key="1">
    <citation type="submission" date="2016-08" db="EMBL/GenBank/DDBJ databases">
        <title>Complete Genome Seqeunce of Paenibacillus sp. nov. IHBB 9852 from high altitute lake of Indian trans-Himalayas.</title>
        <authorList>
            <person name="Kiran S."/>
            <person name="Swarnkar M.K."/>
            <person name="Rana A."/>
            <person name="Tewari R."/>
            <person name="Gulati A."/>
        </authorList>
    </citation>
    <scope>NUCLEOTIDE SEQUENCE [LARGE SCALE GENOMIC DNA]</scope>
    <source>
        <strain evidence="12">IHBB 9852</strain>
    </source>
</reference>
<dbReference type="SMART" id="SM00448">
    <property type="entry name" value="REC"/>
    <property type="match status" value="1"/>
</dbReference>
<keyword evidence="7" id="KW-0804">Transcription</keyword>
<evidence type="ECO:0000256" key="2">
    <source>
        <dbReference type="ARBA" id="ARBA00022490"/>
    </source>
</evidence>
<dbReference type="InterPro" id="IPR011006">
    <property type="entry name" value="CheY-like_superfamily"/>
</dbReference>
<gene>
    <name evidence="12" type="ORF">BBD41_23640</name>
</gene>
<dbReference type="PROSITE" id="PS50110">
    <property type="entry name" value="RESPONSE_REGULATORY"/>
    <property type="match status" value="1"/>
</dbReference>
<dbReference type="Pfam" id="PF00072">
    <property type="entry name" value="Response_reg"/>
    <property type="match status" value="1"/>
</dbReference>
<accession>A0A1B2E5T2</accession>
<dbReference type="InterPro" id="IPR020449">
    <property type="entry name" value="Tscrpt_reg_AraC-type_HTH"/>
</dbReference>
<evidence type="ECO:0000259" key="10">
    <source>
        <dbReference type="PROSITE" id="PS01124"/>
    </source>
</evidence>
<dbReference type="InterPro" id="IPR009057">
    <property type="entry name" value="Homeodomain-like_sf"/>
</dbReference>
<feature type="coiled-coil region" evidence="9">
    <location>
        <begin position="112"/>
        <end position="139"/>
    </location>
</feature>
<dbReference type="RefSeq" id="WP_099479022.1">
    <property type="nucleotide sequence ID" value="NZ_CP016809.1"/>
</dbReference>
<evidence type="ECO:0000256" key="6">
    <source>
        <dbReference type="ARBA" id="ARBA00023125"/>
    </source>
</evidence>